<feature type="chain" id="PRO_5031415122" evidence="1">
    <location>
        <begin position="27"/>
        <end position="746"/>
    </location>
</feature>
<dbReference type="Proteomes" id="UP000549617">
    <property type="component" value="Unassembled WGS sequence"/>
</dbReference>
<dbReference type="GO" id="GO:0008239">
    <property type="term" value="F:dipeptidyl-peptidase activity"/>
    <property type="evidence" value="ECO:0007669"/>
    <property type="project" value="UniProtKB-EC"/>
</dbReference>
<dbReference type="Pfam" id="PF00326">
    <property type="entry name" value="Peptidase_S9"/>
    <property type="match status" value="1"/>
</dbReference>
<evidence type="ECO:0000259" key="3">
    <source>
        <dbReference type="Pfam" id="PF00930"/>
    </source>
</evidence>
<dbReference type="EMBL" id="JACIJC010000003">
    <property type="protein sequence ID" value="MBB5685987.1"/>
    <property type="molecule type" value="Genomic_DNA"/>
</dbReference>
<dbReference type="Pfam" id="PF00930">
    <property type="entry name" value="DPPIV_N"/>
    <property type="match status" value="1"/>
</dbReference>
<keyword evidence="4" id="KW-0378">Hydrolase</keyword>
<dbReference type="RefSeq" id="WP_184017928.1">
    <property type="nucleotide sequence ID" value="NZ_JACIJC010000003.1"/>
</dbReference>
<dbReference type="GO" id="GO:0008236">
    <property type="term" value="F:serine-type peptidase activity"/>
    <property type="evidence" value="ECO:0007669"/>
    <property type="project" value="InterPro"/>
</dbReference>
<gene>
    <name evidence="4" type="ORF">FHS49_002003</name>
</gene>
<dbReference type="SUPFAM" id="SSF53474">
    <property type="entry name" value="alpha/beta-Hydrolases"/>
    <property type="match status" value="1"/>
</dbReference>
<feature type="signal peptide" evidence="1">
    <location>
        <begin position="1"/>
        <end position="26"/>
    </location>
</feature>
<evidence type="ECO:0000313" key="4">
    <source>
        <dbReference type="EMBL" id="MBB5685987.1"/>
    </source>
</evidence>
<dbReference type="PANTHER" id="PTHR11731:SF193">
    <property type="entry name" value="DIPEPTIDYL PEPTIDASE 9"/>
    <property type="match status" value="1"/>
</dbReference>
<dbReference type="InterPro" id="IPR050278">
    <property type="entry name" value="Serine_Prot_S9B/DPPIV"/>
</dbReference>
<dbReference type="PANTHER" id="PTHR11731">
    <property type="entry name" value="PROTEASE FAMILY S9B,C DIPEPTIDYL-PEPTIDASE IV-RELATED"/>
    <property type="match status" value="1"/>
</dbReference>
<dbReference type="InterPro" id="IPR002469">
    <property type="entry name" value="Peptidase_S9B_N"/>
</dbReference>
<keyword evidence="1" id="KW-0732">Signal</keyword>
<dbReference type="SUPFAM" id="SSF82171">
    <property type="entry name" value="DPP6 N-terminal domain-like"/>
    <property type="match status" value="1"/>
</dbReference>
<proteinExistence type="predicted"/>
<evidence type="ECO:0000313" key="5">
    <source>
        <dbReference type="Proteomes" id="UP000549617"/>
    </source>
</evidence>
<feature type="domain" description="Peptidase S9 prolyl oligopeptidase catalytic" evidence="2">
    <location>
        <begin position="545"/>
        <end position="744"/>
    </location>
</feature>
<dbReference type="EC" id="3.4.14.5" evidence="4"/>
<dbReference type="AlphaFoldDB" id="A0A7W9AHW4"/>
<dbReference type="InterPro" id="IPR001375">
    <property type="entry name" value="Peptidase_S9_cat"/>
</dbReference>
<dbReference type="Gene3D" id="2.140.10.30">
    <property type="entry name" value="Dipeptidylpeptidase IV, N-terminal domain"/>
    <property type="match status" value="1"/>
</dbReference>
<feature type="domain" description="Dipeptidylpeptidase IV N-terminal" evidence="3">
    <location>
        <begin position="217"/>
        <end position="453"/>
    </location>
</feature>
<name>A0A7W9AHW4_9SPHN</name>
<dbReference type="InterPro" id="IPR029058">
    <property type="entry name" value="AB_hydrolase_fold"/>
</dbReference>
<keyword evidence="5" id="KW-1185">Reference proteome</keyword>
<sequence>MANFRYFRGFATAAALVALTGAGSVAYGQVATHAPAHGTAAIPGTTLSLDELYQTKSLIGTTPEGYAWSADGSQLLFLWNDEGYSFRDVWSYSVKTGKKTRLTFAGRDAKPEAEQRGISQVVVLNKGHIAYVLNGQLNIRAANGDVTKVETDKKAVRRLAVSPDGKQLSFISGAPVDPRNRVTMGGVLWVRDVAAKADQAARRIAGDDDPKVYVDDYHWADDSRSIAFQQADDRLMPERDILYYAKGEAQNNRVIRAFPGEETTKAQIGVVDLASGRTRFFERPNAKDPIWNYGLSHDGKRLFVSGSDMEAKEHSIYVYDVATAARETFYQLREDKHLRPDWQVAWAPGDDGLIILTDRDGWLHLYHQPTAQAKPRQITSGPWEIASFSVDTARRQLYFTANESYLSERQIYRIPVAGGKMERISAPKPGTHEPVFSPQFKHVADFFTNDSTPAELFLIDTAKPGSAVQVTKSPQPAFYQQTWANIGYVEFPSHVDGVNLVGRLSLPANYDPAKRYPLIVGSVYSDSVQNQWGGRRAHPTWGLDQYFTAQGYIVLNVNVRGSWGQGRDHNQTQLHSYGETDINDLESGVRYLVAQNYVDPKRVGIWGSSYGGLMTIMSLSKKPGVYAAGIAGAPATNVWHAFPAQMWIMGPPDGPDMPARYEAQSALYQSGGIRDPLMIIHGTRDPVVLYSDTVALTEKMIAREQRFELVTLPGGNHGWDNEGLVQTRFAFKKMVDFFDRTVKNRK</sequence>
<dbReference type="Gene3D" id="3.40.50.1820">
    <property type="entry name" value="alpha/beta hydrolase"/>
    <property type="match status" value="1"/>
</dbReference>
<organism evidence="4 5">
    <name type="scientific">Sphingobium boeckii</name>
    <dbReference type="NCBI Taxonomy" id="1082345"/>
    <lineage>
        <taxon>Bacteria</taxon>
        <taxon>Pseudomonadati</taxon>
        <taxon>Pseudomonadota</taxon>
        <taxon>Alphaproteobacteria</taxon>
        <taxon>Sphingomonadales</taxon>
        <taxon>Sphingomonadaceae</taxon>
        <taxon>Sphingobium</taxon>
    </lineage>
</organism>
<dbReference type="GO" id="GO:0006508">
    <property type="term" value="P:proteolysis"/>
    <property type="evidence" value="ECO:0007669"/>
    <property type="project" value="InterPro"/>
</dbReference>
<accession>A0A7W9AHW4</accession>
<evidence type="ECO:0000259" key="2">
    <source>
        <dbReference type="Pfam" id="PF00326"/>
    </source>
</evidence>
<protein>
    <submittedName>
        <fullName evidence="4">Dipeptidyl-peptidase-4</fullName>
        <ecNumber evidence="4">3.4.14.5</ecNumber>
    </submittedName>
</protein>
<reference evidence="4 5" key="1">
    <citation type="submission" date="2020-08" db="EMBL/GenBank/DDBJ databases">
        <title>Genomic Encyclopedia of Type Strains, Phase IV (KMG-IV): sequencing the most valuable type-strain genomes for metagenomic binning, comparative biology and taxonomic classification.</title>
        <authorList>
            <person name="Goeker M."/>
        </authorList>
    </citation>
    <scope>NUCLEOTIDE SEQUENCE [LARGE SCALE GENOMIC DNA]</scope>
    <source>
        <strain evidence="4 5">DSM 25079</strain>
    </source>
</reference>
<evidence type="ECO:0000256" key="1">
    <source>
        <dbReference type="SAM" id="SignalP"/>
    </source>
</evidence>
<comment type="caution">
    <text evidence="4">The sequence shown here is derived from an EMBL/GenBank/DDBJ whole genome shotgun (WGS) entry which is preliminary data.</text>
</comment>